<dbReference type="InterPro" id="IPR016024">
    <property type="entry name" value="ARM-type_fold"/>
</dbReference>
<dbReference type="KEGG" id="mgod:E7746_08540"/>
<evidence type="ECO:0000313" key="2">
    <source>
        <dbReference type="Proteomes" id="UP000297031"/>
    </source>
</evidence>
<name>A0A4P7VJG2_9BACT</name>
<dbReference type="Gene3D" id="1.25.40.70">
    <property type="entry name" value="Phosphatidylinositol 3-kinase, accessory domain (PIK)"/>
    <property type="match status" value="1"/>
</dbReference>
<dbReference type="Proteomes" id="UP000297031">
    <property type="component" value="Chromosome"/>
</dbReference>
<protein>
    <recommendedName>
        <fullName evidence="3">HEAT repeat domain-containing protein</fullName>
    </recommendedName>
</protein>
<accession>A0A4P7VJG2</accession>
<sequence length="117" mass="13034">MKLTDNISKALTAFRMAAAAQVASTESGDYKKGNNAFDRIIQILKYLKELGKMNELEALLSDSNVGVRMFAAYGLLPKSPKIAVPVLKEISQREDIHSLTAKATLEQWEQDTLIYPF</sequence>
<dbReference type="SUPFAM" id="SSF48371">
    <property type="entry name" value="ARM repeat"/>
    <property type="match status" value="1"/>
</dbReference>
<keyword evidence="2" id="KW-1185">Reference proteome</keyword>
<gene>
    <name evidence="1" type="ORF">E7746_08540</name>
</gene>
<organism evidence="1 2">
    <name type="scientific">Muribaculum gordoncarteri</name>
    <dbReference type="NCBI Taxonomy" id="2530390"/>
    <lineage>
        <taxon>Bacteria</taxon>
        <taxon>Pseudomonadati</taxon>
        <taxon>Bacteroidota</taxon>
        <taxon>Bacteroidia</taxon>
        <taxon>Bacteroidales</taxon>
        <taxon>Muribaculaceae</taxon>
        <taxon>Muribaculum</taxon>
    </lineage>
</organism>
<dbReference type="GeneID" id="82151046"/>
<proteinExistence type="predicted"/>
<dbReference type="InterPro" id="IPR042236">
    <property type="entry name" value="PI3K_accessory_sf"/>
</dbReference>
<dbReference type="OrthoDB" id="1450106at2"/>
<dbReference type="AlphaFoldDB" id="A0A4P7VJG2"/>
<evidence type="ECO:0000313" key="1">
    <source>
        <dbReference type="EMBL" id="QCD35920.1"/>
    </source>
</evidence>
<evidence type="ECO:0008006" key="3">
    <source>
        <dbReference type="Google" id="ProtNLM"/>
    </source>
</evidence>
<reference evidence="1 2" key="1">
    <citation type="submission" date="2019-02" db="EMBL/GenBank/DDBJ databases">
        <title>Isolation and identification of novel species under the genus Muribaculum.</title>
        <authorList>
            <person name="Miyake S."/>
            <person name="Ding Y."/>
            <person name="Low A."/>
            <person name="Soh M."/>
            <person name="Seedorf H."/>
        </authorList>
    </citation>
    <scope>NUCLEOTIDE SEQUENCE [LARGE SCALE GENOMIC DNA]</scope>
    <source>
        <strain evidence="1 2">TLL-A4</strain>
    </source>
</reference>
<dbReference type="EMBL" id="CP039393">
    <property type="protein sequence ID" value="QCD35920.1"/>
    <property type="molecule type" value="Genomic_DNA"/>
</dbReference>
<dbReference type="RefSeq" id="WP_135472751.1">
    <property type="nucleotide sequence ID" value="NZ_CP039393.1"/>
</dbReference>